<dbReference type="AlphaFoldDB" id="A0A2W5N1A5"/>
<feature type="active site" evidence="4">
    <location>
        <position position="37"/>
    </location>
</feature>
<dbReference type="PRINTS" id="PR01011">
    <property type="entry name" value="GLUTPROXDASE"/>
</dbReference>
<dbReference type="GO" id="GO:0034599">
    <property type="term" value="P:cellular response to oxidative stress"/>
    <property type="evidence" value="ECO:0007669"/>
    <property type="project" value="TreeGrafter"/>
</dbReference>
<organism evidence="6 7">
    <name type="scientific">Rhodanobacter denitrificans</name>
    <dbReference type="NCBI Taxonomy" id="666685"/>
    <lineage>
        <taxon>Bacteria</taxon>
        <taxon>Pseudomonadati</taxon>
        <taxon>Pseudomonadota</taxon>
        <taxon>Gammaproteobacteria</taxon>
        <taxon>Lysobacterales</taxon>
        <taxon>Rhodanobacteraceae</taxon>
        <taxon>Rhodanobacter</taxon>
    </lineage>
</organism>
<evidence type="ECO:0000256" key="1">
    <source>
        <dbReference type="ARBA" id="ARBA00006926"/>
    </source>
</evidence>
<evidence type="ECO:0000256" key="4">
    <source>
        <dbReference type="PIRSR" id="PIRSR000303-1"/>
    </source>
</evidence>
<dbReference type="PANTHER" id="PTHR11592:SF40">
    <property type="entry name" value="THIOREDOXIN_GLUTATHIONE PEROXIDASE BTUE"/>
    <property type="match status" value="1"/>
</dbReference>
<dbReference type="Proteomes" id="UP000249046">
    <property type="component" value="Unassembled WGS sequence"/>
</dbReference>
<reference evidence="6 7" key="1">
    <citation type="submission" date="2017-08" db="EMBL/GenBank/DDBJ databases">
        <title>Infants hospitalized years apart are colonized by the same room-sourced microbial strains.</title>
        <authorList>
            <person name="Brooks B."/>
            <person name="Olm M.R."/>
            <person name="Firek B.A."/>
            <person name="Baker R."/>
            <person name="Thomas B.C."/>
            <person name="Morowitz M.J."/>
            <person name="Banfield J.F."/>
        </authorList>
    </citation>
    <scope>NUCLEOTIDE SEQUENCE [LARGE SCALE GENOMIC DNA]</scope>
    <source>
        <strain evidence="6">S2_005_003_R2_42</strain>
    </source>
</reference>
<dbReference type="CDD" id="cd00340">
    <property type="entry name" value="GSH_Peroxidase"/>
    <property type="match status" value="1"/>
</dbReference>
<comment type="similarity">
    <text evidence="1 5">Belongs to the glutathione peroxidase family.</text>
</comment>
<dbReference type="PROSITE" id="PS51355">
    <property type="entry name" value="GLUTATHIONE_PEROXID_3"/>
    <property type="match status" value="1"/>
</dbReference>
<sequence>MSQTLYDIPLRRIDGAAETLAASRGKVLLIVNVASKCGLTPQYEGLERLYRSHRDAGLEILGFPANDFAGQEPGSDEEIAQFCSATFDVSFPLYAKTSVVGADAHPLYRHLIAERPDAIGEGPMRQRLSDYGIAPNPPPQVLWNFEKFLVGRDGRVLARFAPDVAADDPRLTDAVERALAAPG</sequence>
<protein>
    <recommendedName>
        <fullName evidence="5">Glutathione peroxidase</fullName>
    </recommendedName>
</protein>
<name>A0A2W5N1A5_9GAMM</name>
<proteinExistence type="inferred from homology"/>
<evidence type="ECO:0000313" key="7">
    <source>
        <dbReference type="Proteomes" id="UP000249046"/>
    </source>
</evidence>
<dbReference type="FunFam" id="3.40.30.10:FF:000010">
    <property type="entry name" value="Glutathione peroxidase"/>
    <property type="match status" value="1"/>
</dbReference>
<gene>
    <name evidence="6" type="ORF">DI564_00890</name>
</gene>
<evidence type="ECO:0000256" key="5">
    <source>
        <dbReference type="RuleBase" id="RU000499"/>
    </source>
</evidence>
<dbReference type="GO" id="GO:0004601">
    <property type="term" value="F:peroxidase activity"/>
    <property type="evidence" value="ECO:0007669"/>
    <property type="project" value="UniProtKB-KW"/>
</dbReference>
<dbReference type="SUPFAM" id="SSF52833">
    <property type="entry name" value="Thioredoxin-like"/>
    <property type="match status" value="1"/>
</dbReference>
<dbReference type="EMBL" id="QFPO01000001">
    <property type="protein sequence ID" value="PZQ19830.1"/>
    <property type="molecule type" value="Genomic_DNA"/>
</dbReference>
<dbReference type="PIRSF" id="PIRSF000303">
    <property type="entry name" value="Glutathion_perox"/>
    <property type="match status" value="1"/>
</dbReference>
<dbReference type="InterPro" id="IPR029759">
    <property type="entry name" value="GPX_AS"/>
</dbReference>
<dbReference type="InterPro" id="IPR036249">
    <property type="entry name" value="Thioredoxin-like_sf"/>
</dbReference>
<keyword evidence="3 5" id="KW-0560">Oxidoreductase</keyword>
<accession>A0A2W5N1A5</accession>
<evidence type="ECO:0000256" key="3">
    <source>
        <dbReference type="ARBA" id="ARBA00023002"/>
    </source>
</evidence>
<comment type="caution">
    <text evidence="6">The sequence shown here is derived from an EMBL/GenBank/DDBJ whole genome shotgun (WGS) entry which is preliminary data.</text>
</comment>
<dbReference type="Pfam" id="PF00255">
    <property type="entry name" value="GSHPx"/>
    <property type="match status" value="1"/>
</dbReference>
<keyword evidence="2 5" id="KW-0575">Peroxidase</keyword>
<dbReference type="PROSITE" id="PS00460">
    <property type="entry name" value="GLUTATHIONE_PEROXID_1"/>
    <property type="match status" value="1"/>
</dbReference>
<evidence type="ECO:0000313" key="6">
    <source>
        <dbReference type="EMBL" id="PZQ19830.1"/>
    </source>
</evidence>
<dbReference type="Gene3D" id="3.40.30.10">
    <property type="entry name" value="Glutaredoxin"/>
    <property type="match status" value="1"/>
</dbReference>
<dbReference type="PANTHER" id="PTHR11592">
    <property type="entry name" value="GLUTATHIONE PEROXIDASE"/>
    <property type="match status" value="1"/>
</dbReference>
<evidence type="ECO:0000256" key="2">
    <source>
        <dbReference type="ARBA" id="ARBA00022559"/>
    </source>
</evidence>
<dbReference type="InterPro" id="IPR000889">
    <property type="entry name" value="Glutathione_peroxidase"/>
</dbReference>